<keyword evidence="5 10" id="KW-0812">Transmembrane</keyword>
<evidence type="ECO:0000256" key="3">
    <source>
        <dbReference type="ARBA" id="ARBA00014516"/>
    </source>
</evidence>
<evidence type="ECO:0000256" key="5">
    <source>
        <dbReference type="ARBA" id="ARBA00022692"/>
    </source>
</evidence>
<accession>A0A8X6WTD0</accession>
<name>A0A8X6WTD0_9ARAC</name>
<evidence type="ECO:0000256" key="1">
    <source>
        <dbReference type="ARBA" id="ARBA00004653"/>
    </source>
</evidence>
<evidence type="ECO:0000313" key="11">
    <source>
        <dbReference type="EMBL" id="GFY40212.1"/>
    </source>
</evidence>
<dbReference type="AlphaFoldDB" id="A0A8X6WTD0"/>
<proteinExistence type="inferred from homology"/>
<feature type="transmembrane region" description="Helical" evidence="10">
    <location>
        <begin position="117"/>
        <end position="138"/>
    </location>
</feature>
<evidence type="ECO:0000256" key="7">
    <source>
        <dbReference type="ARBA" id="ARBA00022989"/>
    </source>
</evidence>
<comment type="caution">
    <text evidence="11">The sequence shown here is derived from an EMBL/GenBank/DDBJ whole genome shotgun (WGS) entry which is preliminary data.</text>
</comment>
<keyword evidence="12" id="KW-1185">Reference proteome</keyword>
<dbReference type="InterPro" id="IPR019185">
    <property type="entry name" value="Integral_membrane_SYS1-rel"/>
</dbReference>
<keyword evidence="4" id="KW-0813">Transport</keyword>
<dbReference type="OrthoDB" id="542931at2759"/>
<dbReference type="Pfam" id="PF09801">
    <property type="entry name" value="SYS1"/>
    <property type="match status" value="1"/>
</dbReference>
<keyword evidence="6" id="KW-0653">Protein transport</keyword>
<feature type="transmembrane region" description="Helical" evidence="10">
    <location>
        <begin position="91"/>
        <end position="111"/>
    </location>
</feature>
<evidence type="ECO:0000256" key="10">
    <source>
        <dbReference type="SAM" id="Phobius"/>
    </source>
</evidence>
<evidence type="ECO:0000256" key="8">
    <source>
        <dbReference type="ARBA" id="ARBA00023034"/>
    </source>
</evidence>
<evidence type="ECO:0000256" key="6">
    <source>
        <dbReference type="ARBA" id="ARBA00022927"/>
    </source>
</evidence>
<dbReference type="PIRSF" id="PIRSF031402">
    <property type="entry name" value="SYS1_homologue"/>
    <property type="match status" value="1"/>
</dbReference>
<evidence type="ECO:0000256" key="9">
    <source>
        <dbReference type="ARBA" id="ARBA00023136"/>
    </source>
</evidence>
<organism evidence="11 12">
    <name type="scientific">Trichonephila inaurata madagascariensis</name>
    <dbReference type="NCBI Taxonomy" id="2747483"/>
    <lineage>
        <taxon>Eukaryota</taxon>
        <taxon>Metazoa</taxon>
        <taxon>Ecdysozoa</taxon>
        <taxon>Arthropoda</taxon>
        <taxon>Chelicerata</taxon>
        <taxon>Arachnida</taxon>
        <taxon>Araneae</taxon>
        <taxon>Araneomorphae</taxon>
        <taxon>Entelegynae</taxon>
        <taxon>Araneoidea</taxon>
        <taxon>Nephilidae</taxon>
        <taxon>Trichonephila</taxon>
        <taxon>Trichonephila inaurata</taxon>
    </lineage>
</organism>
<evidence type="ECO:0000256" key="2">
    <source>
        <dbReference type="ARBA" id="ARBA00008160"/>
    </source>
</evidence>
<comment type="subcellular location">
    <subcellularLocation>
        <location evidence="1">Golgi apparatus membrane</location>
        <topology evidence="1">Multi-pass membrane protein</topology>
    </subcellularLocation>
</comment>
<reference evidence="11" key="1">
    <citation type="submission" date="2020-08" db="EMBL/GenBank/DDBJ databases">
        <title>Multicomponent nature underlies the extraordinary mechanical properties of spider dragline silk.</title>
        <authorList>
            <person name="Kono N."/>
            <person name="Nakamura H."/>
            <person name="Mori M."/>
            <person name="Yoshida Y."/>
            <person name="Ohtoshi R."/>
            <person name="Malay A.D."/>
            <person name="Moran D.A.P."/>
            <person name="Tomita M."/>
            <person name="Numata K."/>
            <person name="Arakawa K."/>
        </authorList>
    </citation>
    <scope>NUCLEOTIDE SEQUENCE</scope>
</reference>
<dbReference type="GO" id="GO:0034067">
    <property type="term" value="P:protein localization to Golgi apparatus"/>
    <property type="evidence" value="ECO:0007669"/>
    <property type="project" value="TreeGrafter"/>
</dbReference>
<dbReference type="InterPro" id="IPR016973">
    <property type="entry name" value="Integral_membrane_SYS1"/>
</dbReference>
<dbReference type="GO" id="GO:0006895">
    <property type="term" value="P:Golgi to endosome transport"/>
    <property type="evidence" value="ECO:0007669"/>
    <property type="project" value="TreeGrafter"/>
</dbReference>
<dbReference type="GO" id="GO:0005829">
    <property type="term" value="C:cytosol"/>
    <property type="evidence" value="ECO:0007669"/>
    <property type="project" value="GOC"/>
</dbReference>
<gene>
    <name evidence="11" type="primary">Sys1</name>
    <name evidence="11" type="ORF">TNIN_453761</name>
</gene>
<dbReference type="GO" id="GO:0000139">
    <property type="term" value="C:Golgi membrane"/>
    <property type="evidence" value="ECO:0007669"/>
    <property type="project" value="UniProtKB-SubCell"/>
</dbReference>
<evidence type="ECO:0000313" key="12">
    <source>
        <dbReference type="Proteomes" id="UP000886998"/>
    </source>
</evidence>
<keyword evidence="8" id="KW-0333">Golgi apparatus</keyword>
<evidence type="ECO:0000256" key="4">
    <source>
        <dbReference type="ARBA" id="ARBA00022448"/>
    </source>
</evidence>
<comment type="similarity">
    <text evidence="2">Belongs to the SYS1 family.</text>
</comment>
<protein>
    <recommendedName>
        <fullName evidence="3">Protein SYS1 homolog</fullName>
    </recommendedName>
</protein>
<sequence>MRGHFRYFVWDPFLIVSQIITIQAIFYGLLGLWVFLTDTISGYSPSLDQIFLFKVISVKDLHGRCLAGSFLLNSLCCSSVLWYFVQRTKLCLDFTVTTHLIHLCLCWWYSSAFPSTFSWWLLNIICVTVMCVCAEFLCMRTEMKAIPLSMGVKTDLILNTHWHPISTSIRPGLQNVGSAN</sequence>
<dbReference type="PANTHER" id="PTHR12952">
    <property type="entry name" value="SYS1"/>
    <property type="match status" value="1"/>
</dbReference>
<feature type="transmembrane region" description="Helical" evidence="10">
    <location>
        <begin position="12"/>
        <end position="36"/>
    </location>
</feature>
<keyword evidence="9 10" id="KW-0472">Membrane</keyword>
<feature type="transmembrane region" description="Helical" evidence="10">
    <location>
        <begin position="61"/>
        <end position="84"/>
    </location>
</feature>
<dbReference type="EMBL" id="BMAV01001759">
    <property type="protein sequence ID" value="GFY40212.1"/>
    <property type="molecule type" value="Genomic_DNA"/>
</dbReference>
<dbReference type="GO" id="GO:0043001">
    <property type="term" value="P:Golgi to plasma membrane protein transport"/>
    <property type="evidence" value="ECO:0007669"/>
    <property type="project" value="TreeGrafter"/>
</dbReference>
<dbReference type="Proteomes" id="UP000886998">
    <property type="component" value="Unassembled WGS sequence"/>
</dbReference>
<dbReference type="GO" id="GO:0005802">
    <property type="term" value="C:trans-Golgi network"/>
    <property type="evidence" value="ECO:0007669"/>
    <property type="project" value="TreeGrafter"/>
</dbReference>
<dbReference type="PANTHER" id="PTHR12952:SF0">
    <property type="entry name" value="PROTEIN SYS1 HOMOLOG"/>
    <property type="match status" value="1"/>
</dbReference>
<keyword evidence="7 10" id="KW-1133">Transmembrane helix</keyword>